<feature type="domain" description="Transposase IS66 central" evidence="2">
    <location>
        <begin position="183"/>
        <end position="469"/>
    </location>
</feature>
<dbReference type="Pfam" id="PF13007">
    <property type="entry name" value="LZ_Tnp_IS66"/>
    <property type="match status" value="1"/>
</dbReference>
<evidence type="ECO:0000313" key="6">
    <source>
        <dbReference type="EMBL" id="SPC25813.1"/>
    </source>
</evidence>
<evidence type="ECO:0000259" key="3">
    <source>
        <dbReference type="Pfam" id="PF13005"/>
    </source>
</evidence>
<dbReference type="Proteomes" id="UP000254259">
    <property type="component" value="Plasmid CBM2636p"/>
</dbReference>
<keyword evidence="1" id="KW-0175">Coiled coil</keyword>
<accession>A0A375DTX7</accession>
<dbReference type="RefSeq" id="WP_012354710.1">
    <property type="nucleotide sequence ID" value="NZ_CBCRZP010000116.1"/>
</dbReference>
<dbReference type="NCBIfam" id="NF033517">
    <property type="entry name" value="transpos_IS66"/>
    <property type="match status" value="1"/>
</dbReference>
<gene>
    <name evidence="6" type="ORF">CBM2594_U120004</name>
    <name evidence="7" type="ORF">CBM2636_P20330</name>
</gene>
<evidence type="ECO:0000259" key="2">
    <source>
        <dbReference type="Pfam" id="PF03050"/>
    </source>
</evidence>
<name>A0A375DTX7_9BURK</name>
<dbReference type="Proteomes" id="UP000257139">
    <property type="component" value="Unassembled WGS sequence"/>
</dbReference>
<dbReference type="InterPro" id="IPR004291">
    <property type="entry name" value="Transposase_IS66_central"/>
</dbReference>
<feature type="coiled-coil region" evidence="1">
    <location>
        <begin position="58"/>
        <end position="85"/>
    </location>
</feature>
<evidence type="ECO:0000259" key="5">
    <source>
        <dbReference type="Pfam" id="PF13817"/>
    </source>
</evidence>
<dbReference type="PANTHER" id="PTHR33678">
    <property type="entry name" value="BLL1576 PROTEIN"/>
    <property type="match status" value="1"/>
</dbReference>
<geneLocation type="plasmid" evidence="7">
    <name>CBM2636p</name>
</geneLocation>
<feature type="domain" description="Transposase TnpC homeodomain" evidence="4">
    <location>
        <begin position="48"/>
        <end position="116"/>
    </location>
</feature>
<dbReference type="Pfam" id="PF13005">
    <property type="entry name" value="zf-IS66"/>
    <property type="match status" value="1"/>
</dbReference>
<dbReference type="PANTHER" id="PTHR33678:SF1">
    <property type="entry name" value="BLL1576 PROTEIN"/>
    <property type="match status" value="1"/>
</dbReference>
<dbReference type="EMBL" id="OGUU01000048">
    <property type="protein sequence ID" value="SPC25813.1"/>
    <property type="molecule type" value="Genomic_DNA"/>
</dbReference>
<dbReference type="InterPro" id="IPR024463">
    <property type="entry name" value="Transposase_TnpC_homeodom"/>
</dbReference>
<dbReference type="GeneID" id="29763717"/>
<proteinExistence type="predicted"/>
<evidence type="ECO:0000313" key="8">
    <source>
        <dbReference type="Proteomes" id="UP000254259"/>
    </source>
</evidence>
<organism evidence="6 9">
    <name type="scientific">Cupriavidus taiwanensis</name>
    <dbReference type="NCBI Taxonomy" id="164546"/>
    <lineage>
        <taxon>Bacteria</taxon>
        <taxon>Pseudomonadati</taxon>
        <taxon>Pseudomonadota</taxon>
        <taxon>Betaproteobacteria</taxon>
        <taxon>Burkholderiales</taxon>
        <taxon>Burkholderiaceae</taxon>
        <taxon>Cupriavidus</taxon>
    </lineage>
</organism>
<dbReference type="InterPro" id="IPR039552">
    <property type="entry name" value="IS66_C"/>
</dbReference>
<keyword evidence="7" id="KW-0614">Plasmid</keyword>
<reference evidence="8 9" key="1">
    <citation type="submission" date="2018-01" db="EMBL/GenBank/DDBJ databases">
        <authorList>
            <person name="Clerissi C."/>
        </authorList>
    </citation>
    <scope>NUCLEOTIDE SEQUENCE [LARGE SCALE GENOMIC DNA]</scope>
    <source>
        <strain evidence="6">Cupriavidus taiwanensis STM 6021</strain>
        <strain evidence="7">Cupriavidus taiwanensis SWF 66322</strain>
        <plasmid evidence="7">CBM2636p</plasmid>
        <plasmid evidence="8">cbm2636p</plasmid>
    </source>
</reference>
<dbReference type="InterPro" id="IPR052344">
    <property type="entry name" value="Transposase-related"/>
</dbReference>
<dbReference type="Pfam" id="PF03050">
    <property type="entry name" value="DDE_Tnp_IS66"/>
    <property type="match status" value="1"/>
</dbReference>
<geneLocation type="plasmid" evidence="8">
    <name>cbm2636p</name>
</geneLocation>
<feature type="domain" description="Transposase IS66 zinc-finger binding" evidence="3">
    <location>
        <begin position="126"/>
        <end position="169"/>
    </location>
</feature>
<feature type="domain" description="Transposase IS66 C-terminal" evidence="5">
    <location>
        <begin position="476"/>
        <end position="513"/>
    </location>
</feature>
<evidence type="ECO:0000259" key="4">
    <source>
        <dbReference type="Pfam" id="PF13007"/>
    </source>
</evidence>
<dbReference type="Pfam" id="PF13817">
    <property type="entry name" value="DDE_Tnp_IS66_C"/>
    <property type="match status" value="1"/>
</dbReference>
<dbReference type="EMBL" id="LT984815">
    <property type="protein sequence ID" value="SPD69643.1"/>
    <property type="molecule type" value="Genomic_DNA"/>
</dbReference>
<dbReference type="AlphaFoldDB" id="A0A375DTX7"/>
<evidence type="ECO:0000313" key="7">
    <source>
        <dbReference type="EMBL" id="SPD69643.1"/>
    </source>
</evidence>
<protein>
    <submittedName>
        <fullName evidence="6">Transposase, IS66 family</fullName>
    </submittedName>
</protein>
<evidence type="ECO:0000313" key="9">
    <source>
        <dbReference type="Proteomes" id="UP000257139"/>
    </source>
</evidence>
<evidence type="ECO:0000256" key="1">
    <source>
        <dbReference type="SAM" id="Coils"/>
    </source>
</evidence>
<dbReference type="OMA" id="EHTPLYC"/>
<dbReference type="InterPro" id="IPR024474">
    <property type="entry name" value="Znf_dom_IS66"/>
</dbReference>
<sequence length="523" mass="58677">MTTANAYPDDIEALKALLLERDARIGHLQDVVESQKAATATDKAEIEHLKLLIAKLRRMQFGRRSEKLDRQIEQLELRLEELEADEGAAPIEIHRTPRTAPEQVQRKPLPEHLPREFQTHWPESRDTCTACGAPMKQLGEDVSEQLEYVPASFRVIRHVRPKLACSCCDHIAQAAAPSRPIERGMAGPGLLAHVLVAKFADHLPLYRQSVIYAREGVELDRSLLAKWVGHSAALLQPLVDTLRRHVMAATKLHADDTPVPVLAPGNGKTKTGRLWVYVRDDRTSGDATPPAVWFAYTPDRKGIHPQQHLESFNGTLQADAYGGYQAIYETGRVAEAACWAHARRQFYELYAARPNSLNTEALERIGALYKIEEQIRGKPPDVRQAYRQAQARPLLDQLHAWLRATLETLSRKSDTSRAILYALNRWEALTRYCDDGRLEIDNLPVERALRGVAIGRRNYLFAGADSGGERAAAIYSLIGTAKLNGVDPEAYLRFVLARIADHPINRVDELMPWVVTEQLVTPA</sequence>